<dbReference type="OrthoDB" id="9768084at2"/>
<feature type="chain" id="PRO_5014632747" evidence="1">
    <location>
        <begin position="39"/>
        <end position="332"/>
    </location>
</feature>
<dbReference type="EMBL" id="PJMW01000002">
    <property type="protein sequence ID" value="PKV81692.1"/>
    <property type="molecule type" value="Genomic_DNA"/>
</dbReference>
<protein>
    <submittedName>
        <fullName evidence="2">Sugar lactone lactonase YvrE</fullName>
    </submittedName>
</protein>
<dbReference type="Gene3D" id="2.120.10.30">
    <property type="entry name" value="TolB, C-terminal domain"/>
    <property type="match status" value="1"/>
</dbReference>
<dbReference type="RefSeq" id="WP_143876156.1">
    <property type="nucleotide sequence ID" value="NZ_PJMW01000002.1"/>
</dbReference>
<keyword evidence="1" id="KW-0732">Signal</keyword>
<evidence type="ECO:0000256" key="1">
    <source>
        <dbReference type="SAM" id="SignalP"/>
    </source>
</evidence>
<comment type="caution">
    <text evidence="2">The sequence shown here is derived from an EMBL/GenBank/DDBJ whole genome shotgun (WGS) entry which is preliminary data.</text>
</comment>
<dbReference type="AlphaFoldDB" id="A0A2N3VJ87"/>
<organism evidence="2 3">
    <name type="scientific">Nocardia fluminea</name>
    <dbReference type="NCBI Taxonomy" id="134984"/>
    <lineage>
        <taxon>Bacteria</taxon>
        <taxon>Bacillati</taxon>
        <taxon>Actinomycetota</taxon>
        <taxon>Actinomycetes</taxon>
        <taxon>Mycobacteriales</taxon>
        <taxon>Nocardiaceae</taxon>
        <taxon>Nocardia</taxon>
    </lineage>
</organism>
<dbReference type="SUPFAM" id="SSF63829">
    <property type="entry name" value="Calcium-dependent phosphotriesterase"/>
    <property type="match status" value="1"/>
</dbReference>
<accession>A0A2N3VJ87</accession>
<proteinExistence type="predicted"/>
<name>A0A2N3VJ87_9NOCA</name>
<dbReference type="InterPro" id="IPR011042">
    <property type="entry name" value="6-blade_b-propeller_TolB-like"/>
</dbReference>
<dbReference type="PROSITE" id="PS51318">
    <property type="entry name" value="TAT"/>
    <property type="match status" value="1"/>
</dbReference>
<keyword evidence="3" id="KW-1185">Reference proteome</keyword>
<dbReference type="InterPro" id="IPR006311">
    <property type="entry name" value="TAT_signal"/>
</dbReference>
<gene>
    <name evidence="2" type="ORF">ATK86_6162</name>
</gene>
<evidence type="ECO:0000313" key="3">
    <source>
        <dbReference type="Proteomes" id="UP000233766"/>
    </source>
</evidence>
<feature type="signal peptide" evidence="1">
    <location>
        <begin position="1"/>
        <end position="38"/>
    </location>
</feature>
<sequence length="332" mass="34657">MRGRWHEHSTRRRLTRCLATAVTVAAALGAGPVGTAQAGAPSCADGWHVDVLAADLGGLENLEYDGRGGSYVSGIVRGEILHVAADGLVTTIRTGLDNPAGLRLIGDDLYFVTGDGTTPNGGGTLSRLDTATGEVTVLLPNLVQPNGLLLLPDGDLLISQLSVPWPPVGISRYRPATGEFTLAWSPVPRPNGLALAPDHRAVITEDVLTSQLVRVPLDAPDRPTPLATVNDGLLPGLDDLDVTAAGLAFVTGDYSGSLYRVDPVTGAWCTLATGWTTPRGPLPDPPPIGPTSARLAPDLATGAWSLYVTSIDGTLRRLRPPPGTDLTPSYLR</sequence>
<reference evidence="2 3" key="1">
    <citation type="submission" date="2017-12" db="EMBL/GenBank/DDBJ databases">
        <title>Sequencing the genomes of 1000 Actinobacteria strains.</title>
        <authorList>
            <person name="Klenk H.-P."/>
        </authorList>
    </citation>
    <scope>NUCLEOTIDE SEQUENCE [LARGE SCALE GENOMIC DNA]</scope>
    <source>
        <strain evidence="2 3">DSM 44489</strain>
    </source>
</reference>
<dbReference type="Proteomes" id="UP000233766">
    <property type="component" value="Unassembled WGS sequence"/>
</dbReference>
<evidence type="ECO:0000313" key="2">
    <source>
        <dbReference type="EMBL" id="PKV81692.1"/>
    </source>
</evidence>